<evidence type="ECO:0000313" key="5">
    <source>
        <dbReference type="EMBL" id="CAF3773590.1"/>
    </source>
</evidence>
<keyword evidence="1" id="KW-0732">Signal</keyword>
<dbReference type="AlphaFoldDB" id="A0A818ZR54"/>
<dbReference type="GO" id="GO:0005576">
    <property type="term" value="C:extracellular region"/>
    <property type="evidence" value="ECO:0007669"/>
    <property type="project" value="TreeGrafter"/>
</dbReference>
<dbReference type="InterPro" id="IPR050314">
    <property type="entry name" value="Glycosyl_Hydrlase_18"/>
</dbReference>
<dbReference type="GO" id="GO:0006032">
    <property type="term" value="P:chitin catabolic process"/>
    <property type="evidence" value="ECO:0007669"/>
    <property type="project" value="TreeGrafter"/>
</dbReference>
<dbReference type="Pfam" id="PF00704">
    <property type="entry name" value="Glyco_hydro_18"/>
    <property type="match status" value="1"/>
</dbReference>
<dbReference type="SUPFAM" id="SSF51445">
    <property type="entry name" value="(Trans)glycosidases"/>
    <property type="match status" value="1"/>
</dbReference>
<evidence type="ECO:0000313" key="4">
    <source>
        <dbReference type="EMBL" id="CAF1055940.1"/>
    </source>
</evidence>
<evidence type="ECO:0000256" key="1">
    <source>
        <dbReference type="ARBA" id="ARBA00022729"/>
    </source>
</evidence>
<feature type="domain" description="GH18" evidence="3">
    <location>
        <begin position="207"/>
        <end position="579"/>
    </location>
</feature>
<dbReference type="InterPro" id="IPR017853">
    <property type="entry name" value="GH"/>
</dbReference>
<dbReference type="SUPFAM" id="SSF54556">
    <property type="entry name" value="Chitinase insertion domain"/>
    <property type="match status" value="1"/>
</dbReference>
<dbReference type="SMART" id="SM00636">
    <property type="entry name" value="Glyco_18"/>
    <property type="match status" value="1"/>
</dbReference>
<protein>
    <recommendedName>
        <fullName evidence="3">GH18 domain-containing protein</fullName>
    </recommendedName>
</protein>
<dbReference type="InterPro" id="IPR011583">
    <property type="entry name" value="Chitinase_II/V-like_cat"/>
</dbReference>
<reference evidence="5" key="1">
    <citation type="submission" date="2021-02" db="EMBL/GenBank/DDBJ databases">
        <authorList>
            <person name="Nowell W R."/>
        </authorList>
    </citation>
    <scope>NUCLEOTIDE SEQUENCE</scope>
</reference>
<evidence type="ECO:0000256" key="2">
    <source>
        <dbReference type="ARBA" id="ARBA00023157"/>
    </source>
</evidence>
<dbReference type="InterPro" id="IPR029070">
    <property type="entry name" value="Chitinase_insertion_sf"/>
</dbReference>
<dbReference type="EMBL" id="CAJOBB010000903">
    <property type="protein sequence ID" value="CAF3773590.1"/>
    <property type="molecule type" value="Genomic_DNA"/>
</dbReference>
<comment type="caution">
    <text evidence="5">The sequence shown here is derived from an EMBL/GenBank/DDBJ whole genome shotgun (WGS) entry which is preliminary data.</text>
</comment>
<dbReference type="GO" id="GO:0004568">
    <property type="term" value="F:chitinase activity"/>
    <property type="evidence" value="ECO:0007669"/>
    <property type="project" value="TreeGrafter"/>
</dbReference>
<dbReference type="Gene3D" id="3.10.50.10">
    <property type="match status" value="1"/>
</dbReference>
<dbReference type="Proteomes" id="UP000663868">
    <property type="component" value="Unassembled WGS sequence"/>
</dbReference>
<dbReference type="PROSITE" id="PS51910">
    <property type="entry name" value="GH18_2"/>
    <property type="match status" value="1"/>
</dbReference>
<sequence>MNFVFSFYFCYLLNNYLIAQQISNSITELPRLCAYQNDPSQYYPCVLNYIGLSSWSLYRCPNRSTFDETSQQCLVKIPINDAFEQLALLPSTEIAQFHRVASFILATPIPNDDQDVERQQQHKRLVSLPPTIEKLMEPFSMKKLLRKRAKRDITEHSSGVIWSNGSPLMKIDDKPIVQEKSSVNSKLGHFSIVHRHRTAINEDELKYKKICYFTNWSQYRLGPAKFEPEHIDPFLCTHIIYAFAYINNRTLSINKVEENDEDLYRRVNALKVRNSKLKTLLAVGGWNMKSYAFSTMVHNNEKRRNFIFETINFLRKHNFDGLEIDWEYPGIRGGQIDDKYYFTMFLQEFKDAATAQAIVTGQPRLILAAAVAANQDIIEHGYEIEKISKILDFINIMTYDFHGAWQNYTGIHAPLYRRYDELDRDGILNQDFGITIWLKNGAPAHKLVLGVPLFARSFLLAQSDKNKLRSPTIGNGTAGPFTRSAGFLSYFEVCLLQTDIKWQKRVVSDGSESEYMFKDREWISYETIDNIRKRAAYVVANNLGGMFVWSLDMDDFNGAFCNNGTYPYIKNSLALLPTTMPSYV</sequence>
<proteinExistence type="predicted"/>
<dbReference type="Proteomes" id="UP000663860">
    <property type="component" value="Unassembled WGS sequence"/>
</dbReference>
<evidence type="ECO:0000313" key="6">
    <source>
        <dbReference type="Proteomes" id="UP000663868"/>
    </source>
</evidence>
<dbReference type="FunFam" id="3.20.20.80:FF:000007">
    <property type="entry name" value="Acidic mammalian chitinase"/>
    <property type="match status" value="1"/>
</dbReference>
<dbReference type="GO" id="GO:0005975">
    <property type="term" value="P:carbohydrate metabolic process"/>
    <property type="evidence" value="ECO:0007669"/>
    <property type="project" value="InterPro"/>
</dbReference>
<dbReference type="PANTHER" id="PTHR11177">
    <property type="entry name" value="CHITINASE"/>
    <property type="match status" value="1"/>
</dbReference>
<dbReference type="GO" id="GO:0008061">
    <property type="term" value="F:chitin binding"/>
    <property type="evidence" value="ECO:0007669"/>
    <property type="project" value="InterPro"/>
</dbReference>
<keyword evidence="2" id="KW-1015">Disulfide bond</keyword>
<dbReference type="PANTHER" id="PTHR11177:SF317">
    <property type="entry name" value="CHITINASE 12-RELATED"/>
    <property type="match status" value="1"/>
</dbReference>
<organism evidence="5 6">
    <name type="scientific">Adineta steineri</name>
    <dbReference type="NCBI Taxonomy" id="433720"/>
    <lineage>
        <taxon>Eukaryota</taxon>
        <taxon>Metazoa</taxon>
        <taxon>Spiralia</taxon>
        <taxon>Gnathifera</taxon>
        <taxon>Rotifera</taxon>
        <taxon>Eurotatoria</taxon>
        <taxon>Bdelloidea</taxon>
        <taxon>Adinetida</taxon>
        <taxon>Adinetidae</taxon>
        <taxon>Adineta</taxon>
    </lineage>
</organism>
<gene>
    <name evidence="4" type="ORF">IZO911_LOCUS20596</name>
    <name evidence="5" type="ORF">KXQ929_LOCUS15510</name>
</gene>
<accession>A0A818ZR54</accession>
<dbReference type="Gene3D" id="3.20.20.80">
    <property type="entry name" value="Glycosidases"/>
    <property type="match status" value="1"/>
</dbReference>
<dbReference type="FunFam" id="3.10.50.10:FF:000001">
    <property type="entry name" value="Chitinase 3-like 1"/>
    <property type="match status" value="1"/>
</dbReference>
<name>A0A818ZR54_9BILA</name>
<evidence type="ECO:0000259" key="3">
    <source>
        <dbReference type="PROSITE" id="PS51910"/>
    </source>
</evidence>
<dbReference type="InterPro" id="IPR001223">
    <property type="entry name" value="Glyco_hydro18_cat"/>
</dbReference>
<dbReference type="EMBL" id="CAJNOE010000215">
    <property type="protein sequence ID" value="CAF1055940.1"/>
    <property type="molecule type" value="Genomic_DNA"/>
</dbReference>